<sequence length="161" mass="18806">MTYIDYMNQLWRSALLSPMPASEIALYAYLVNECNKRFWKMPFACSSTRISEDLRISRQTLITARKHLAERRLITFSEGKSRHLPSKYTMLEWTDDLTEGLTDNLTHDLTHIKDKDKELFIRKSSENFNSKKESKNGFSKQKENRRACPVPADGADYDEAF</sequence>
<evidence type="ECO:0000256" key="1">
    <source>
        <dbReference type="SAM" id="MobiDB-lite"/>
    </source>
</evidence>
<feature type="region of interest" description="Disordered" evidence="1">
    <location>
        <begin position="129"/>
        <end position="161"/>
    </location>
</feature>
<comment type="caution">
    <text evidence="2">The sequence shown here is derived from an EMBL/GenBank/DDBJ whole genome shotgun (WGS) entry which is preliminary data.</text>
</comment>
<name>A0A1Y4VPY0_9BACE</name>
<organism evidence="2 3">
    <name type="scientific">Bacteroides xylanisolvens</name>
    <dbReference type="NCBI Taxonomy" id="371601"/>
    <lineage>
        <taxon>Bacteria</taxon>
        <taxon>Pseudomonadati</taxon>
        <taxon>Bacteroidota</taxon>
        <taxon>Bacteroidia</taxon>
        <taxon>Bacteroidales</taxon>
        <taxon>Bacteroidaceae</taxon>
        <taxon>Bacteroides</taxon>
    </lineage>
</organism>
<evidence type="ECO:0000313" key="2">
    <source>
        <dbReference type="EMBL" id="OUQ72190.1"/>
    </source>
</evidence>
<gene>
    <name evidence="2" type="ORF">B5E52_05730</name>
</gene>
<evidence type="ECO:0008006" key="4">
    <source>
        <dbReference type="Google" id="ProtNLM"/>
    </source>
</evidence>
<accession>A0A1Y4VPY0</accession>
<reference evidence="3" key="1">
    <citation type="submission" date="2017-04" db="EMBL/GenBank/DDBJ databases">
        <title>Function of individual gut microbiota members based on whole genome sequencing of pure cultures obtained from chicken caecum.</title>
        <authorList>
            <person name="Medvecky M."/>
            <person name="Cejkova D."/>
            <person name="Polansky O."/>
            <person name="Karasova D."/>
            <person name="Kubasova T."/>
            <person name="Cizek A."/>
            <person name="Rychlik I."/>
        </authorList>
    </citation>
    <scope>NUCLEOTIDE SEQUENCE [LARGE SCALE GENOMIC DNA]</scope>
    <source>
        <strain evidence="3">An109</strain>
    </source>
</reference>
<feature type="compositionally biased region" description="Basic and acidic residues" evidence="1">
    <location>
        <begin position="129"/>
        <end position="146"/>
    </location>
</feature>
<dbReference type="AlphaFoldDB" id="A0A1Y4VPY0"/>
<proteinExistence type="predicted"/>
<dbReference type="RefSeq" id="WP_087317790.1">
    <property type="nucleotide sequence ID" value="NZ_JAHOJA010000011.1"/>
</dbReference>
<dbReference type="Proteomes" id="UP000196036">
    <property type="component" value="Unassembled WGS sequence"/>
</dbReference>
<evidence type="ECO:0000313" key="3">
    <source>
        <dbReference type="Proteomes" id="UP000196036"/>
    </source>
</evidence>
<protein>
    <recommendedName>
        <fullName evidence="4">Helix-turn-helix domain-containing protein</fullName>
    </recommendedName>
</protein>
<dbReference type="EMBL" id="NFLW01000007">
    <property type="protein sequence ID" value="OUQ72190.1"/>
    <property type="molecule type" value="Genomic_DNA"/>
</dbReference>